<dbReference type="InParanoid" id="Q0UVL6"/>
<dbReference type="KEGG" id="pno:SNOG_04198"/>
<accession>Q0UVL6</accession>
<sequence length="303" mass="34436">MSCTVSVDDSDAASCASSERSTTSTEEFEHEPFSAFKTQVTQLCEDVWPHLSPGAFEVTHMEGGSYNCVIGVQGDMSHKRISWLQRHATGLLQIFWPRSANRQKEIQEYVIRIPRYEHAWVEQEIALLFFLAATNVPAPKIEHFSLTLDNRIAFAEDLGRALRELSLFNADNDYYLTHMDFEPRNILLHSISNDIASLSGILDWDESVFAPAFLSCRAPSWRWDFEGDDDEELDESIAHVDPQDVELLAIKQAFENLLEKLYAWAITGINSSEGYDVANRIVKEWNELRPAQAVHKIVPGDED</sequence>
<dbReference type="eggNOG" id="ENOG502SSYN">
    <property type="taxonomic scope" value="Eukaryota"/>
</dbReference>
<dbReference type="RefSeq" id="XP_001794622.1">
    <property type="nucleotide sequence ID" value="XM_001794570.1"/>
</dbReference>
<dbReference type="AlphaFoldDB" id="Q0UVL6"/>
<dbReference type="EMBL" id="CH445330">
    <property type="protein sequence ID" value="EAT87958.1"/>
    <property type="molecule type" value="Genomic_DNA"/>
</dbReference>
<reference evidence="3" key="1">
    <citation type="journal article" date="2007" name="Plant Cell">
        <title>Dothideomycete-plant interactions illuminated by genome sequencing and EST analysis of the wheat pathogen Stagonospora nodorum.</title>
        <authorList>
            <person name="Hane J.K."/>
            <person name="Lowe R.G."/>
            <person name="Solomon P.S."/>
            <person name="Tan K.C."/>
            <person name="Schoch C.L."/>
            <person name="Spatafora J.W."/>
            <person name="Crous P.W."/>
            <person name="Kodira C."/>
            <person name="Birren B.W."/>
            <person name="Galagan J.E."/>
            <person name="Torriani S.F."/>
            <person name="McDonald B.A."/>
            <person name="Oliver R.P."/>
        </authorList>
    </citation>
    <scope>NUCLEOTIDE SEQUENCE [LARGE SCALE GENOMIC DNA]</scope>
    <source>
        <strain evidence="3">SN15 / ATCC MYA-4574 / FGSC 10173</strain>
    </source>
</reference>
<dbReference type="OMA" id="CKEHIDN"/>
<proteinExistence type="predicted"/>
<evidence type="ECO:0008006" key="4">
    <source>
        <dbReference type="Google" id="ProtNLM"/>
    </source>
</evidence>
<dbReference type="SUPFAM" id="SSF56112">
    <property type="entry name" value="Protein kinase-like (PK-like)"/>
    <property type="match status" value="1"/>
</dbReference>
<dbReference type="GeneID" id="5971490"/>
<feature type="compositionally biased region" description="Low complexity" evidence="1">
    <location>
        <begin position="1"/>
        <end position="25"/>
    </location>
</feature>
<dbReference type="InterPro" id="IPR011009">
    <property type="entry name" value="Kinase-like_dom_sf"/>
</dbReference>
<evidence type="ECO:0000256" key="1">
    <source>
        <dbReference type="SAM" id="MobiDB-lite"/>
    </source>
</evidence>
<dbReference type="InterPro" id="IPR051678">
    <property type="entry name" value="AGP_Transferase"/>
</dbReference>
<evidence type="ECO:0000313" key="3">
    <source>
        <dbReference type="Proteomes" id="UP000001055"/>
    </source>
</evidence>
<evidence type="ECO:0000313" key="2">
    <source>
        <dbReference type="EMBL" id="EAT87958.1"/>
    </source>
</evidence>
<feature type="region of interest" description="Disordered" evidence="1">
    <location>
        <begin position="1"/>
        <end position="30"/>
    </location>
</feature>
<dbReference type="PANTHER" id="PTHR21310:SF56">
    <property type="entry name" value="AMINOGLYCOSIDE PHOSPHOTRANSFERASE DOMAIN-CONTAINING PROTEIN"/>
    <property type="match status" value="1"/>
</dbReference>
<protein>
    <recommendedName>
        <fullName evidence="4">Aminoglycoside phosphotransferase domain-containing protein</fullName>
    </recommendedName>
</protein>
<dbReference type="VEuPathDB" id="FungiDB:JI435_041980"/>
<dbReference type="Proteomes" id="UP000001055">
    <property type="component" value="Unassembled WGS sequence"/>
</dbReference>
<dbReference type="HOGENOM" id="CLU_063903_0_0_1"/>
<gene>
    <name evidence="2" type="ORF">SNOG_04198</name>
</gene>
<dbReference type="PANTHER" id="PTHR21310">
    <property type="entry name" value="AMINOGLYCOSIDE PHOSPHOTRANSFERASE-RELATED-RELATED"/>
    <property type="match status" value="1"/>
</dbReference>
<name>Q0UVL6_PHANO</name>
<organism evidence="2 3">
    <name type="scientific">Phaeosphaeria nodorum (strain SN15 / ATCC MYA-4574 / FGSC 10173)</name>
    <name type="common">Glume blotch fungus</name>
    <name type="synonym">Parastagonospora nodorum</name>
    <dbReference type="NCBI Taxonomy" id="321614"/>
    <lineage>
        <taxon>Eukaryota</taxon>
        <taxon>Fungi</taxon>
        <taxon>Dikarya</taxon>
        <taxon>Ascomycota</taxon>
        <taxon>Pezizomycotina</taxon>
        <taxon>Dothideomycetes</taxon>
        <taxon>Pleosporomycetidae</taxon>
        <taxon>Pleosporales</taxon>
        <taxon>Pleosporineae</taxon>
        <taxon>Phaeosphaeriaceae</taxon>
        <taxon>Parastagonospora</taxon>
    </lineage>
</organism>